<evidence type="ECO:0000256" key="2">
    <source>
        <dbReference type="ARBA" id="ARBA00023002"/>
    </source>
</evidence>
<sequence length="559" mass="58762">MDAAITRVRAGSERWATLSLEARASIIAAVHRSLGSVARRWVEIACDIKGIEADSPLVGEEWISGPYATISGAGALAHSLAELAACRSPAADARIRPGPDGRSRIRVLPHAAIEGVLLHGFSGEVWTTPHVSADEVVRRAGLGAVDPTPGVGVVLGAGNITSIAPLDVLWELVARGRGVVLKLNPTLERLRPVLEAGLEPLVAAGVLRFVSGGADVGAALVEHDGIDHVHITGSAATHDAIVWGSGEEAVRRRAEGTPRLRVPISSELGGVSPVIVVPGRWSHADLRFQAEHIATMRLHNAGHNCIAGQVVVVSADWPQREAFLRELRTAIDRAPARPVWYPGAAERVTASARRDGAASLGPATSPRVLIDTDDPATLEWLERTELFAPVLGVVELPGVDATFLDAAVSAANDRLAGTLGANIVIDPATLRRIGAARFGRALTALRYGTIAVNAWTGLGFLTSRASWGAFPGGSLADVGSGVGVVHNALLLDDVERTVVRGPFRPFPRSVAGGEFSLFPKPPWFVTARSAARTGRLLSGFATKPAWQKLPAIFASAFRA</sequence>
<dbReference type="PANTHER" id="PTHR42804:SF1">
    <property type="entry name" value="ALDEHYDE DEHYDROGENASE-RELATED"/>
    <property type="match status" value="1"/>
</dbReference>
<dbReference type="InterPro" id="IPR016163">
    <property type="entry name" value="Ald_DH_C"/>
</dbReference>
<comment type="similarity">
    <text evidence="1">Belongs to the aldehyde dehydrogenase family.</text>
</comment>
<dbReference type="OrthoDB" id="136308at2"/>
<protein>
    <submittedName>
        <fullName evidence="4">Aldehyde dehydrogenase</fullName>
    </submittedName>
</protein>
<dbReference type="SUPFAM" id="SSF53720">
    <property type="entry name" value="ALDH-like"/>
    <property type="match status" value="1"/>
</dbReference>
<evidence type="ECO:0000259" key="3">
    <source>
        <dbReference type="Pfam" id="PF00171"/>
    </source>
</evidence>
<evidence type="ECO:0000256" key="1">
    <source>
        <dbReference type="ARBA" id="ARBA00009986"/>
    </source>
</evidence>
<comment type="caution">
    <text evidence="4">The sequence shown here is derived from an EMBL/GenBank/DDBJ whole genome shotgun (WGS) entry which is preliminary data.</text>
</comment>
<keyword evidence="2" id="KW-0560">Oxidoreductase</keyword>
<dbReference type="Proteomes" id="UP000467240">
    <property type="component" value="Unassembled WGS sequence"/>
</dbReference>
<organism evidence="4 5">
    <name type="scientific">Pseudoclavibacter chungangensis</name>
    <dbReference type="NCBI Taxonomy" id="587635"/>
    <lineage>
        <taxon>Bacteria</taxon>
        <taxon>Bacillati</taxon>
        <taxon>Actinomycetota</taxon>
        <taxon>Actinomycetes</taxon>
        <taxon>Micrococcales</taxon>
        <taxon>Microbacteriaceae</taxon>
        <taxon>Pseudoclavibacter</taxon>
    </lineage>
</organism>
<dbReference type="InterPro" id="IPR016161">
    <property type="entry name" value="Ald_DH/histidinol_DH"/>
</dbReference>
<evidence type="ECO:0000313" key="4">
    <source>
        <dbReference type="EMBL" id="KAB1656034.1"/>
    </source>
</evidence>
<dbReference type="Pfam" id="PF00171">
    <property type="entry name" value="Aldedh"/>
    <property type="match status" value="1"/>
</dbReference>
<reference evidence="4 5" key="1">
    <citation type="submission" date="2019-09" db="EMBL/GenBank/DDBJ databases">
        <title>Phylogeny of genus Pseudoclavibacter and closely related genus.</title>
        <authorList>
            <person name="Li Y."/>
        </authorList>
    </citation>
    <scope>NUCLEOTIDE SEQUENCE [LARGE SCALE GENOMIC DNA]</scope>
    <source>
        <strain evidence="4 5">DSM 23821</strain>
    </source>
</reference>
<keyword evidence="5" id="KW-1185">Reference proteome</keyword>
<evidence type="ECO:0000313" key="5">
    <source>
        <dbReference type="Proteomes" id="UP000467240"/>
    </source>
</evidence>
<dbReference type="InterPro" id="IPR015590">
    <property type="entry name" value="Aldehyde_DH_dom"/>
</dbReference>
<dbReference type="PANTHER" id="PTHR42804">
    <property type="entry name" value="ALDEHYDE DEHYDROGENASE"/>
    <property type="match status" value="1"/>
</dbReference>
<dbReference type="Gene3D" id="3.40.605.10">
    <property type="entry name" value="Aldehyde Dehydrogenase, Chain A, domain 1"/>
    <property type="match status" value="1"/>
</dbReference>
<feature type="domain" description="Aldehyde dehydrogenase" evidence="3">
    <location>
        <begin position="202"/>
        <end position="330"/>
    </location>
</feature>
<dbReference type="InterPro" id="IPR016162">
    <property type="entry name" value="Ald_DH_N"/>
</dbReference>
<accession>A0A7J5BSU2</accession>
<dbReference type="AlphaFoldDB" id="A0A7J5BSU2"/>
<dbReference type="Gene3D" id="3.40.309.10">
    <property type="entry name" value="Aldehyde Dehydrogenase, Chain A, domain 2"/>
    <property type="match status" value="1"/>
</dbReference>
<name>A0A7J5BSU2_9MICO</name>
<dbReference type="EMBL" id="WBJZ01000013">
    <property type="protein sequence ID" value="KAB1656034.1"/>
    <property type="molecule type" value="Genomic_DNA"/>
</dbReference>
<proteinExistence type="inferred from homology"/>
<dbReference type="GO" id="GO:0016620">
    <property type="term" value="F:oxidoreductase activity, acting on the aldehyde or oxo group of donors, NAD or NADP as acceptor"/>
    <property type="evidence" value="ECO:0007669"/>
    <property type="project" value="InterPro"/>
</dbReference>
<gene>
    <name evidence="4" type="ORF">F8O01_10945</name>
</gene>